<dbReference type="Pfam" id="PF01266">
    <property type="entry name" value="DAO"/>
    <property type="match status" value="1"/>
</dbReference>
<evidence type="ECO:0000259" key="9">
    <source>
        <dbReference type="Pfam" id="PF01266"/>
    </source>
</evidence>
<evidence type="ECO:0000256" key="6">
    <source>
        <dbReference type="ARBA" id="ARBA00047884"/>
    </source>
</evidence>
<dbReference type="NCBIfam" id="NF001933">
    <property type="entry name" value="PRK00711.1"/>
    <property type="match status" value="1"/>
</dbReference>
<evidence type="ECO:0000256" key="5">
    <source>
        <dbReference type="ARBA" id="ARBA00023002"/>
    </source>
</evidence>
<dbReference type="HAMAP" id="MF_01202">
    <property type="entry name" value="DadA"/>
    <property type="match status" value="1"/>
</dbReference>
<proteinExistence type="inferred from homology"/>
<evidence type="ECO:0000256" key="1">
    <source>
        <dbReference type="ARBA" id="ARBA00001974"/>
    </source>
</evidence>
<keyword evidence="4 7" id="KW-0274">FAD</keyword>
<feature type="region of interest" description="Disordered" evidence="8">
    <location>
        <begin position="407"/>
        <end position="436"/>
    </location>
</feature>
<evidence type="ECO:0000256" key="2">
    <source>
        <dbReference type="ARBA" id="ARBA00009410"/>
    </source>
</evidence>
<dbReference type="GO" id="GO:0005737">
    <property type="term" value="C:cytoplasm"/>
    <property type="evidence" value="ECO:0007669"/>
    <property type="project" value="TreeGrafter"/>
</dbReference>
<feature type="binding site" evidence="7">
    <location>
        <begin position="3"/>
        <end position="17"/>
    </location>
    <ligand>
        <name>FAD</name>
        <dbReference type="ChEBI" id="CHEBI:57692"/>
    </ligand>
</feature>
<organism evidence="10 11">
    <name type="scientific">Denitromonas halophila</name>
    <dbReference type="NCBI Taxonomy" id="1629404"/>
    <lineage>
        <taxon>Bacteria</taxon>
        <taxon>Pseudomonadati</taxon>
        <taxon>Pseudomonadota</taxon>
        <taxon>Betaproteobacteria</taxon>
        <taxon>Rhodocyclales</taxon>
        <taxon>Zoogloeaceae</taxon>
        <taxon>Denitromonas</taxon>
    </lineage>
</organism>
<dbReference type="AlphaFoldDB" id="A0A557R0F3"/>
<dbReference type="SUPFAM" id="SSF54373">
    <property type="entry name" value="FAD-linked reductases, C-terminal domain"/>
    <property type="match status" value="1"/>
</dbReference>
<keyword evidence="11" id="KW-1185">Reference proteome</keyword>
<dbReference type="InterPro" id="IPR023080">
    <property type="entry name" value="DadA"/>
</dbReference>
<comment type="cofactor">
    <cofactor evidence="1 7">
        <name>FAD</name>
        <dbReference type="ChEBI" id="CHEBI:57692"/>
    </cofactor>
</comment>
<dbReference type="PANTHER" id="PTHR13847">
    <property type="entry name" value="SARCOSINE DEHYDROGENASE-RELATED"/>
    <property type="match status" value="1"/>
</dbReference>
<dbReference type="GO" id="GO:0005886">
    <property type="term" value="C:plasma membrane"/>
    <property type="evidence" value="ECO:0007669"/>
    <property type="project" value="TreeGrafter"/>
</dbReference>
<dbReference type="InterPro" id="IPR036188">
    <property type="entry name" value="FAD/NAD-bd_sf"/>
</dbReference>
<dbReference type="InterPro" id="IPR006076">
    <property type="entry name" value="FAD-dep_OxRdtase"/>
</dbReference>
<reference evidence="10 11" key="1">
    <citation type="submission" date="2019-07" db="EMBL/GenBank/DDBJ databases">
        <title>The pathways for chlorine oxyanion respiration interact through the shared metabolite chlorate.</title>
        <authorList>
            <person name="Barnum T.P."/>
            <person name="Cheng Y."/>
            <person name="Hill K.A."/>
            <person name="Lucas L.N."/>
            <person name="Carlson H.K."/>
            <person name="Coates J.D."/>
        </authorList>
    </citation>
    <scope>NUCLEOTIDE SEQUENCE [LARGE SCALE GENOMIC DNA]</scope>
    <source>
        <strain evidence="10 11">SFB-3</strain>
    </source>
</reference>
<dbReference type="GO" id="GO:0055130">
    <property type="term" value="P:D-alanine catabolic process"/>
    <property type="evidence" value="ECO:0007669"/>
    <property type="project" value="TreeGrafter"/>
</dbReference>
<protein>
    <recommendedName>
        <fullName evidence="7">D-amino acid dehydrogenase</fullName>
        <ecNumber evidence="7">1.4.99.-</ecNumber>
    </recommendedName>
</protein>
<gene>
    <name evidence="7" type="primary">dadA</name>
    <name evidence="10" type="ORF">FHP91_02925</name>
</gene>
<feature type="domain" description="FAD dependent oxidoreductase" evidence="9">
    <location>
        <begin position="2"/>
        <end position="398"/>
    </location>
</feature>
<dbReference type="EC" id="1.4.99.-" evidence="7"/>
<keyword evidence="5 7" id="KW-0560">Oxidoreductase</keyword>
<dbReference type="RefSeq" id="WP_144308167.1">
    <property type="nucleotide sequence ID" value="NZ_VMNK01000003.1"/>
</dbReference>
<accession>A0A557R0F3</accession>
<keyword evidence="3 7" id="KW-0285">Flavoprotein</keyword>
<comment type="catalytic activity">
    <reaction evidence="6 7">
        <text>a D-alpha-amino acid + A + H2O = a 2-oxocarboxylate + AH2 + NH4(+)</text>
        <dbReference type="Rhea" id="RHEA:18125"/>
        <dbReference type="ChEBI" id="CHEBI:13193"/>
        <dbReference type="ChEBI" id="CHEBI:15377"/>
        <dbReference type="ChEBI" id="CHEBI:17499"/>
        <dbReference type="ChEBI" id="CHEBI:28938"/>
        <dbReference type="ChEBI" id="CHEBI:35179"/>
        <dbReference type="ChEBI" id="CHEBI:59871"/>
    </reaction>
</comment>
<evidence type="ECO:0000256" key="4">
    <source>
        <dbReference type="ARBA" id="ARBA00022827"/>
    </source>
</evidence>
<dbReference type="EMBL" id="VMNK01000003">
    <property type="protein sequence ID" value="TVO58633.1"/>
    <property type="molecule type" value="Genomic_DNA"/>
</dbReference>
<dbReference type="PANTHER" id="PTHR13847:SF280">
    <property type="entry name" value="D-AMINO ACID DEHYDROGENASE"/>
    <property type="match status" value="1"/>
</dbReference>
<evidence type="ECO:0000313" key="10">
    <source>
        <dbReference type="EMBL" id="TVO58633.1"/>
    </source>
</evidence>
<name>A0A557R0F3_9RHOO</name>
<dbReference type="Gene3D" id="3.30.9.10">
    <property type="entry name" value="D-Amino Acid Oxidase, subunit A, domain 2"/>
    <property type="match status" value="1"/>
</dbReference>
<dbReference type="OrthoDB" id="18526at2"/>
<dbReference type="Proteomes" id="UP000319502">
    <property type="component" value="Unassembled WGS sequence"/>
</dbReference>
<evidence type="ECO:0000313" key="11">
    <source>
        <dbReference type="Proteomes" id="UP000319502"/>
    </source>
</evidence>
<evidence type="ECO:0000256" key="7">
    <source>
        <dbReference type="HAMAP-Rule" id="MF_01202"/>
    </source>
</evidence>
<evidence type="ECO:0000256" key="8">
    <source>
        <dbReference type="SAM" id="MobiDB-lite"/>
    </source>
</evidence>
<dbReference type="Gene3D" id="3.50.50.60">
    <property type="entry name" value="FAD/NAD(P)-binding domain"/>
    <property type="match status" value="2"/>
</dbReference>
<comment type="caution">
    <text evidence="10">The sequence shown here is derived from an EMBL/GenBank/DDBJ whole genome shotgun (WGS) entry which is preliminary data.</text>
</comment>
<evidence type="ECO:0000256" key="3">
    <source>
        <dbReference type="ARBA" id="ARBA00022630"/>
    </source>
</evidence>
<dbReference type="FunFam" id="3.50.50.60:FF:000020">
    <property type="entry name" value="D-amino acid dehydrogenase"/>
    <property type="match status" value="1"/>
</dbReference>
<comment type="similarity">
    <text evidence="2 7">Belongs to the DadA oxidoreductase family.</text>
</comment>
<dbReference type="SUPFAM" id="SSF51905">
    <property type="entry name" value="FAD/NAD(P)-binding domain"/>
    <property type="match status" value="1"/>
</dbReference>
<sequence>MDVIVLGSGVIGTSTAYYLARNGARVTVLERQPGPALETSYANAGQVSPGYSTPWAAPGIPLKAMKWLFQRHAPLAIRPDGTRFQLEWMMAMLRNCAADRYTVNKSRMMRLAEYSRDCLRGLRADTGIDYESRSRGTLQLFRTQAQVDAAKRDIEVLMDFGVPFELLDRDQVAGAEPALAHARDKLAGGLRLPNDETGDCHLFTRRLAEMATELGVDFRFDQDVAGLLTENNRITGVRVGNDVLRADRYVLAFGSYSRDLLAPLGLKLPVYPVKGYSLTIPMTNAEAAPVSTVLDETYKVALTRFDNRIRVGGMAELAGFDLSLNPRRRQTLEMVVNDLFPGSGDVPAAEFWTGLRPMTPDSTPIVGTTGYGNLFINTGHGTLGWTMACGSGKLVADLATDRHPDISTDGLSLDRYTRPEQPRMAPRLQGAHRSAV</sequence>
<dbReference type="GO" id="GO:0008718">
    <property type="term" value="F:D-amino-acid dehydrogenase activity"/>
    <property type="evidence" value="ECO:0007669"/>
    <property type="project" value="UniProtKB-UniRule"/>
</dbReference>
<comment type="function">
    <text evidence="7">Oxidative deamination of D-amino acids.</text>
</comment>